<dbReference type="RefSeq" id="WP_123818578.1">
    <property type="nucleotide sequence ID" value="NZ_RKQG01000001.1"/>
</dbReference>
<proteinExistence type="predicted"/>
<dbReference type="AlphaFoldDB" id="A0A3N4RVZ2"/>
<feature type="region of interest" description="Disordered" evidence="8">
    <location>
        <begin position="1"/>
        <end position="21"/>
    </location>
</feature>
<accession>A0A3N4RVZ2</accession>
<evidence type="ECO:0000256" key="2">
    <source>
        <dbReference type="ARBA" id="ARBA00022475"/>
    </source>
</evidence>
<evidence type="ECO:0000256" key="3">
    <source>
        <dbReference type="ARBA" id="ARBA00022692"/>
    </source>
</evidence>
<keyword evidence="3 9" id="KW-0812">Transmembrane</keyword>
<feature type="transmembrane region" description="Helical" evidence="9">
    <location>
        <begin position="142"/>
        <end position="161"/>
    </location>
</feature>
<protein>
    <recommendedName>
        <fullName evidence="10">Pycsar effector protein domain-containing protein</fullName>
    </recommendedName>
</protein>
<keyword evidence="7 9" id="KW-0472">Membrane</keyword>
<dbReference type="Proteomes" id="UP000266906">
    <property type="component" value="Unassembled WGS sequence"/>
</dbReference>
<keyword evidence="4" id="KW-0547">Nucleotide-binding</keyword>
<evidence type="ECO:0000313" key="11">
    <source>
        <dbReference type="EMBL" id="RPE34935.1"/>
    </source>
</evidence>
<keyword evidence="6" id="KW-0051">Antiviral defense</keyword>
<comment type="caution">
    <text evidence="11">The sequence shown here is derived from an EMBL/GenBank/DDBJ whole genome shotgun (WGS) entry which is preliminary data.</text>
</comment>
<evidence type="ECO:0000259" key="10">
    <source>
        <dbReference type="Pfam" id="PF18967"/>
    </source>
</evidence>
<dbReference type="GO" id="GO:0005886">
    <property type="term" value="C:plasma membrane"/>
    <property type="evidence" value="ECO:0007669"/>
    <property type="project" value="UniProtKB-SubCell"/>
</dbReference>
<dbReference type="GO" id="GO:0051607">
    <property type="term" value="P:defense response to virus"/>
    <property type="evidence" value="ECO:0007669"/>
    <property type="project" value="UniProtKB-KW"/>
</dbReference>
<organism evidence="11 12">
    <name type="scientific">Kitasatospora cineracea</name>
    <dbReference type="NCBI Taxonomy" id="88074"/>
    <lineage>
        <taxon>Bacteria</taxon>
        <taxon>Bacillati</taxon>
        <taxon>Actinomycetota</taxon>
        <taxon>Actinomycetes</taxon>
        <taxon>Kitasatosporales</taxon>
        <taxon>Streptomycetaceae</taxon>
        <taxon>Kitasatospora</taxon>
    </lineage>
</organism>
<evidence type="ECO:0000313" key="12">
    <source>
        <dbReference type="Proteomes" id="UP000266906"/>
    </source>
</evidence>
<dbReference type="EMBL" id="RKQG01000001">
    <property type="protein sequence ID" value="RPE34935.1"/>
    <property type="molecule type" value="Genomic_DNA"/>
</dbReference>
<comment type="subcellular location">
    <subcellularLocation>
        <location evidence="1">Cell membrane</location>
    </subcellularLocation>
</comment>
<evidence type="ECO:0000256" key="8">
    <source>
        <dbReference type="SAM" id="MobiDB-lite"/>
    </source>
</evidence>
<feature type="transmembrane region" description="Helical" evidence="9">
    <location>
        <begin position="69"/>
        <end position="89"/>
    </location>
</feature>
<evidence type="ECO:0000256" key="6">
    <source>
        <dbReference type="ARBA" id="ARBA00023118"/>
    </source>
</evidence>
<evidence type="ECO:0000256" key="7">
    <source>
        <dbReference type="ARBA" id="ARBA00023136"/>
    </source>
</evidence>
<keyword evidence="2" id="KW-1003">Cell membrane</keyword>
<feature type="domain" description="Pycsar effector protein" evidence="10">
    <location>
        <begin position="25"/>
        <end position="160"/>
    </location>
</feature>
<dbReference type="GO" id="GO:0000166">
    <property type="term" value="F:nucleotide binding"/>
    <property type="evidence" value="ECO:0007669"/>
    <property type="project" value="UniProtKB-KW"/>
</dbReference>
<evidence type="ECO:0000256" key="4">
    <source>
        <dbReference type="ARBA" id="ARBA00022741"/>
    </source>
</evidence>
<feature type="compositionally biased region" description="Low complexity" evidence="8">
    <location>
        <begin position="1"/>
        <end position="19"/>
    </location>
</feature>
<gene>
    <name evidence="11" type="ORF">EDD38_3277</name>
</gene>
<evidence type="ECO:0000256" key="9">
    <source>
        <dbReference type="SAM" id="Phobius"/>
    </source>
</evidence>
<reference evidence="11 12" key="1">
    <citation type="submission" date="2018-11" db="EMBL/GenBank/DDBJ databases">
        <title>Sequencing the genomes of 1000 actinobacteria strains.</title>
        <authorList>
            <person name="Klenk H.-P."/>
        </authorList>
    </citation>
    <scope>NUCLEOTIDE SEQUENCE [LARGE SCALE GENOMIC DNA]</scope>
    <source>
        <strain evidence="11 12">DSM 44781</strain>
    </source>
</reference>
<evidence type="ECO:0000256" key="1">
    <source>
        <dbReference type="ARBA" id="ARBA00004236"/>
    </source>
</evidence>
<keyword evidence="12" id="KW-1185">Reference proteome</keyword>
<keyword evidence="5 9" id="KW-1133">Transmembrane helix</keyword>
<dbReference type="InterPro" id="IPR043760">
    <property type="entry name" value="PycTM_dom"/>
</dbReference>
<dbReference type="Pfam" id="PF18967">
    <property type="entry name" value="PycTM"/>
    <property type="match status" value="1"/>
</dbReference>
<sequence>MTTQPDTTNTTPADTTTDPIPDRALDQALATVASEMARTDAKASALLSGGGILAAAAGIITASGRAEPISTAIAGLLLAAALVASVLVIRPRLGGQDRASFPHWATLRPDQLRDALADDRRDACLITLSQLAVRKMTALQRATDLTIAAVIALAAAAVLAAI</sequence>
<name>A0A3N4RVZ2_9ACTN</name>
<evidence type="ECO:0000256" key="5">
    <source>
        <dbReference type="ARBA" id="ARBA00022989"/>
    </source>
</evidence>
<feature type="transmembrane region" description="Helical" evidence="9">
    <location>
        <begin position="45"/>
        <end position="63"/>
    </location>
</feature>